<proteinExistence type="predicted"/>
<dbReference type="EMBL" id="RPFL01000078">
    <property type="protein sequence ID" value="RPD83114.1"/>
    <property type="molecule type" value="Genomic_DNA"/>
</dbReference>
<keyword evidence="2" id="KW-1185">Reference proteome</keyword>
<gene>
    <name evidence="1" type="ORF">EGK74_13425</name>
</gene>
<dbReference type="Proteomes" id="UP000272412">
    <property type="component" value="Unassembled WGS sequence"/>
</dbReference>
<dbReference type="AlphaFoldDB" id="A0A3N4MHN3"/>
<protein>
    <submittedName>
        <fullName evidence="1">Uncharacterized protein</fullName>
    </submittedName>
</protein>
<evidence type="ECO:0000313" key="2">
    <source>
        <dbReference type="Proteomes" id="UP000272412"/>
    </source>
</evidence>
<organism evidence="1 2">
    <name type="scientific">Neisseria weixii</name>
    <dbReference type="NCBI Taxonomy" id="1853276"/>
    <lineage>
        <taxon>Bacteria</taxon>
        <taxon>Pseudomonadati</taxon>
        <taxon>Pseudomonadota</taxon>
        <taxon>Betaproteobacteria</taxon>
        <taxon>Neisseriales</taxon>
        <taxon>Neisseriaceae</taxon>
        <taxon>Neisseria</taxon>
    </lineage>
</organism>
<sequence>MGIQSQLIDQLKGRLYLSSDYAVAQRWQIEPTRVSQYRRDRLRLPLRFVVDIAEQTEQDALILLQLLDRHRAKNAEEIIRWKPNENVRRYAPAWVKRRNYHRKA</sequence>
<comment type="caution">
    <text evidence="1">The sequence shown here is derived from an EMBL/GenBank/DDBJ whole genome shotgun (WGS) entry which is preliminary data.</text>
</comment>
<accession>A0A3N4MHN3</accession>
<reference evidence="1 2" key="1">
    <citation type="submission" date="2018-11" db="EMBL/GenBank/DDBJ databases">
        <title>Neisseria weixii sp. nov. isolated from the rectal contents of plateau pika (Ochotona cruzoniae).</title>
        <authorList>
            <person name="Zhang G."/>
        </authorList>
    </citation>
    <scope>NUCLEOTIDE SEQUENCE [LARGE SCALE GENOMIC DNA]</scope>
    <source>
        <strain evidence="1 2">10009</strain>
    </source>
</reference>
<dbReference type="RefSeq" id="WP_123805098.1">
    <property type="nucleotide sequence ID" value="NZ_RPFL01000078.1"/>
</dbReference>
<dbReference type="OrthoDB" id="8607433at2"/>
<evidence type="ECO:0000313" key="1">
    <source>
        <dbReference type="EMBL" id="RPD83114.1"/>
    </source>
</evidence>
<name>A0A3N4MHN3_9NEIS</name>